<evidence type="ECO:0000313" key="3">
    <source>
        <dbReference type="Proteomes" id="UP001152302"/>
    </source>
</evidence>
<comment type="caution">
    <text evidence="2">The sequence shown here is derived from an EMBL/GenBank/DDBJ whole genome shotgun (WGS) entry which is preliminary data.</text>
</comment>
<organism evidence="2 3">
    <name type="scientific">Staphylococcus equorum</name>
    <dbReference type="NCBI Taxonomy" id="246432"/>
    <lineage>
        <taxon>Bacteria</taxon>
        <taxon>Bacillati</taxon>
        <taxon>Bacillota</taxon>
        <taxon>Bacilli</taxon>
        <taxon>Bacillales</taxon>
        <taxon>Staphylococcaceae</taxon>
        <taxon>Staphylococcus</taxon>
    </lineage>
</organism>
<dbReference type="EMBL" id="JAMBPX010000004">
    <property type="protein sequence ID" value="MDG0859114.1"/>
    <property type="molecule type" value="Genomic_DNA"/>
</dbReference>
<dbReference type="AlphaFoldDB" id="A0A9X4L9I5"/>
<sequence length="207" mass="24398">MDYVYTIYKNPRYKIIQKDNRYLMVDLEQNWYSYMCPMLNWFIPIKCTELTYQEFNKLNIFNNGRQNSYGMMAAGVGVTISVLLRSIVGFMDINISRIWVAIMFLVGFIAVIALRLSISKKLNHPAFNKKSKQKVMLIPSFKNMILVVFCYIMFLFFSIAPIQMIFDDNQNIFGYIGWLVTLFLFTIMNIVSISDRKVHAKIKNIRR</sequence>
<dbReference type="Proteomes" id="UP001152302">
    <property type="component" value="Unassembled WGS sequence"/>
</dbReference>
<dbReference type="NCBIfam" id="TIGR01218">
    <property type="entry name" value="Gpos_tandem_5TM"/>
    <property type="match status" value="1"/>
</dbReference>
<keyword evidence="1" id="KW-1133">Transmembrane helix</keyword>
<protein>
    <submittedName>
        <fullName evidence="2">DUF443 domain-containing protein</fullName>
    </submittedName>
</protein>
<accession>A0A9X4L9I5</accession>
<gene>
    <name evidence="2" type="ORF">M4L21_07225</name>
</gene>
<reference evidence="2" key="1">
    <citation type="submission" date="2022-05" db="EMBL/GenBank/DDBJ databases">
        <title>Comparative genomics of Staphylococcus equorum isolates.</title>
        <authorList>
            <person name="Luelf R.H."/>
        </authorList>
    </citation>
    <scope>NUCLEOTIDE SEQUENCE</scope>
    <source>
        <strain evidence="2">TMW 2.2343</strain>
    </source>
</reference>
<dbReference type="Pfam" id="PF04276">
    <property type="entry name" value="DUF443"/>
    <property type="match status" value="1"/>
</dbReference>
<proteinExistence type="predicted"/>
<dbReference type="RefSeq" id="WP_277595778.1">
    <property type="nucleotide sequence ID" value="NZ_JAMBPX010000004.1"/>
</dbReference>
<feature type="transmembrane region" description="Helical" evidence="1">
    <location>
        <begin position="172"/>
        <end position="193"/>
    </location>
</feature>
<dbReference type="InterPro" id="IPR005915">
    <property type="entry name" value="Tandem_5TM"/>
</dbReference>
<evidence type="ECO:0000313" key="2">
    <source>
        <dbReference type="EMBL" id="MDG0859114.1"/>
    </source>
</evidence>
<feature type="transmembrane region" description="Helical" evidence="1">
    <location>
        <begin position="69"/>
        <end position="91"/>
    </location>
</feature>
<feature type="transmembrane region" description="Helical" evidence="1">
    <location>
        <begin position="139"/>
        <end position="166"/>
    </location>
</feature>
<feature type="transmembrane region" description="Helical" evidence="1">
    <location>
        <begin position="97"/>
        <end position="118"/>
    </location>
</feature>
<evidence type="ECO:0000256" key="1">
    <source>
        <dbReference type="SAM" id="Phobius"/>
    </source>
</evidence>
<keyword evidence="1" id="KW-0472">Membrane</keyword>
<name>A0A9X4L9I5_9STAP</name>
<keyword evidence="1" id="KW-0812">Transmembrane</keyword>